<name>A0A1X2A8C2_9MYCO</name>
<dbReference type="RefSeq" id="WP_142280249.1">
    <property type="nucleotide sequence ID" value="NZ_LQPN01000053.1"/>
</dbReference>
<sequence length="140" mass="14348">MRNVALLAVAGVLVAAGASAAAPVNHEPSVRLVDRATDLPAPNDPNDPNEVCRFNTVRVACPPPSPVPAGSLLPPGAPWPPGAVELPGTGLPMPPLPPGVALPPEVSRMVQQGMEMLQSPPPNVPDEVCRYNTVGVPCPP</sequence>
<evidence type="ECO:0000313" key="2">
    <source>
        <dbReference type="EMBL" id="ORW44100.1"/>
    </source>
</evidence>
<reference evidence="2 3" key="1">
    <citation type="journal article" date="2015" name="Emerg. Microbes Infect.">
        <title>Characterization of 17 strains belonging to the Mycobacterium simiae complex and description of Mycobacterium paraense sp. nov.</title>
        <authorList>
            <person name="Fusco da Costa A.R."/>
            <person name="Fedrizzi T."/>
            <person name="Lopes M.L."/>
            <person name="Pecorari M."/>
            <person name="Oliveira da Costa W.L."/>
            <person name="Giacobazzi E."/>
            <person name="da Costa Bahia J.R."/>
            <person name="De Sanctis V."/>
            <person name="Batista Lima K.V."/>
            <person name="Bertorelli R."/>
            <person name="Grottola A."/>
            <person name="Fabio A."/>
            <person name="Mariottini A."/>
            <person name="Ferretti P."/>
            <person name="Di Leva F."/>
            <person name="Fregni Serpini G."/>
            <person name="Tagliazucchi S."/>
            <person name="Rumpianesi F."/>
            <person name="Jousson O."/>
            <person name="Segata N."/>
            <person name="Tortoli E."/>
        </authorList>
    </citation>
    <scope>NUCLEOTIDE SEQUENCE [LARGE SCALE GENOMIC DNA]</scope>
    <source>
        <strain evidence="2 3">IEC33</strain>
    </source>
</reference>
<feature type="signal peptide" evidence="1">
    <location>
        <begin position="1"/>
        <end position="21"/>
    </location>
</feature>
<dbReference type="OrthoDB" id="9997206at2"/>
<comment type="caution">
    <text evidence="2">The sequence shown here is derived from an EMBL/GenBank/DDBJ whole genome shotgun (WGS) entry which is preliminary data.</text>
</comment>
<dbReference type="Proteomes" id="UP000193285">
    <property type="component" value="Unassembled WGS sequence"/>
</dbReference>
<evidence type="ECO:0000313" key="3">
    <source>
        <dbReference type="Proteomes" id="UP000193285"/>
    </source>
</evidence>
<evidence type="ECO:0000256" key="1">
    <source>
        <dbReference type="SAM" id="SignalP"/>
    </source>
</evidence>
<proteinExistence type="predicted"/>
<protein>
    <submittedName>
        <fullName evidence="2">Uncharacterized protein</fullName>
    </submittedName>
</protein>
<gene>
    <name evidence="2" type="ORF">AWB90_16340</name>
</gene>
<keyword evidence="1" id="KW-0732">Signal</keyword>
<feature type="chain" id="PRO_5012507456" evidence="1">
    <location>
        <begin position="22"/>
        <end position="140"/>
    </location>
</feature>
<organism evidence="2 3">
    <name type="scientific">Mycobacterium paraense</name>
    <dbReference type="NCBI Taxonomy" id="767916"/>
    <lineage>
        <taxon>Bacteria</taxon>
        <taxon>Bacillati</taxon>
        <taxon>Actinomycetota</taxon>
        <taxon>Actinomycetes</taxon>
        <taxon>Mycobacteriales</taxon>
        <taxon>Mycobacteriaceae</taxon>
        <taxon>Mycobacterium</taxon>
        <taxon>Mycobacterium simiae complex</taxon>
    </lineage>
</organism>
<dbReference type="AlphaFoldDB" id="A0A1X2A8C2"/>
<dbReference type="EMBL" id="LQPN01000053">
    <property type="protein sequence ID" value="ORW44100.1"/>
    <property type="molecule type" value="Genomic_DNA"/>
</dbReference>
<accession>A0A1X2A8C2</accession>